<dbReference type="Pfam" id="PF05991">
    <property type="entry name" value="NYN_YacP"/>
    <property type="match status" value="1"/>
</dbReference>
<accession>R7RU18</accession>
<dbReference type="eggNOG" id="COG3688">
    <property type="taxonomic scope" value="Bacteria"/>
</dbReference>
<comment type="caution">
    <text evidence="1">The sequence shown here is derived from an EMBL/GenBank/DDBJ whole genome shotgun (WGS) entry which is preliminary data.</text>
</comment>
<dbReference type="PANTHER" id="PTHR34547:SF1">
    <property type="entry name" value="YACP-LIKE NYN DOMAIN PROTEIN"/>
    <property type="match status" value="1"/>
</dbReference>
<sequence>MKELRYMFVDGYNVINQWKGLKDLKDENLDYARDKLVDMLQEYSVIKNINITVVFDAHLKKGNIESKYKIGNIDVVYTREGETADCYIERNVPLYSKIGQVYVVTSDYVEQRIALQMGGARITPNELLWEIEALQKDVRKKSNISYTEKTVRIADILDEEILEKLEKLRRKS</sequence>
<protein>
    <recommendedName>
        <fullName evidence="3">NYN domain-containing protein</fullName>
    </recommendedName>
</protein>
<dbReference type="EMBL" id="CAVN010000102">
    <property type="protein sequence ID" value="CDF58911.1"/>
    <property type="molecule type" value="Genomic_DNA"/>
</dbReference>
<reference evidence="1" key="1">
    <citation type="submission" date="2013-03" db="EMBL/GenBank/DDBJ databases">
        <title>Draft genome sequence of the hydrogen-ethanol-producing anaerobic alkalithermophilic Caloramator celere.</title>
        <authorList>
            <person name="Ciranna A."/>
            <person name="Larjo A."/>
            <person name="Kivisto A."/>
            <person name="Santala V."/>
            <person name="Roos C."/>
            <person name="Karp M."/>
        </authorList>
    </citation>
    <scope>NUCLEOTIDE SEQUENCE [LARGE SCALE GENOMIC DNA]</scope>
    <source>
        <strain evidence="1">DSM 8682</strain>
    </source>
</reference>
<dbReference type="Proteomes" id="UP000014923">
    <property type="component" value="Unassembled WGS sequence"/>
</dbReference>
<dbReference type="InterPro" id="IPR010298">
    <property type="entry name" value="YacP-like"/>
</dbReference>
<proteinExistence type="predicted"/>
<organism evidence="1 2">
    <name type="scientific">Thermobrachium celere DSM 8682</name>
    <dbReference type="NCBI Taxonomy" id="941824"/>
    <lineage>
        <taxon>Bacteria</taxon>
        <taxon>Bacillati</taxon>
        <taxon>Bacillota</taxon>
        <taxon>Clostridia</taxon>
        <taxon>Eubacteriales</taxon>
        <taxon>Clostridiaceae</taxon>
        <taxon>Thermobrachium</taxon>
    </lineage>
</organism>
<evidence type="ECO:0008006" key="3">
    <source>
        <dbReference type="Google" id="ProtNLM"/>
    </source>
</evidence>
<dbReference type="OrthoDB" id="9792160at2"/>
<dbReference type="HOGENOM" id="CLU_101326_1_0_9"/>
<dbReference type="AlphaFoldDB" id="R7RU18"/>
<name>R7RU18_9CLOT</name>
<evidence type="ECO:0000313" key="2">
    <source>
        <dbReference type="Proteomes" id="UP000014923"/>
    </source>
</evidence>
<dbReference type="RefSeq" id="WP_018663762.1">
    <property type="nucleotide sequence ID" value="NZ_HF952018.1"/>
</dbReference>
<keyword evidence="2" id="KW-1185">Reference proteome</keyword>
<dbReference type="PANTHER" id="PTHR34547">
    <property type="entry name" value="YACP-LIKE NYN DOMAIN PROTEIN"/>
    <property type="match status" value="1"/>
</dbReference>
<gene>
    <name evidence="1" type="ORF">TCEL_01130</name>
</gene>
<dbReference type="CDD" id="cd10912">
    <property type="entry name" value="PIN_YacP-like"/>
    <property type="match status" value="1"/>
</dbReference>
<evidence type="ECO:0000313" key="1">
    <source>
        <dbReference type="EMBL" id="CDF58911.1"/>
    </source>
</evidence>